<gene>
    <name evidence="2" type="ORF">GJ697_02955</name>
</gene>
<dbReference type="Proteomes" id="UP000481037">
    <property type="component" value="Unassembled WGS sequence"/>
</dbReference>
<protein>
    <recommendedName>
        <fullName evidence="4">DGQHR domain-containing protein</fullName>
    </recommendedName>
</protein>
<dbReference type="AlphaFoldDB" id="A0A6L5QAP6"/>
<feature type="compositionally biased region" description="Low complexity" evidence="1">
    <location>
        <begin position="8"/>
        <end position="37"/>
    </location>
</feature>
<evidence type="ECO:0000313" key="3">
    <source>
        <dbReference type="Proteomes" id="UP000481037"/>
    </source>
</evidence>
<evidence type="ECO:0000256" key="1">
    <source>
        <dbReference type="SAM" id="MobiDB-lite"/>
    </source>
</evidence>
<comment type="caution">
    <text evidence="2">The sequence shown here is derived from an EMBL/GenBank/DDBJ whole genome shotgun (WGS) entry which is preliminary data.</text>
</comment>
<dbReference type="RefSeq" id="WP_154367614.1">
    <property type="nucleotide sequence ID" value="NZ_WKJM01000002.1"/>
</dbReference>
<proteinExistence type="predicted"/>
<name>A0A6L5QAP6_9BURK</name>
<evidence type="ECO:0000313" key="2">
    <source>
        <dbReference type="EMBL" id="MRX06787.1"/>
    </source>
</evidence>
<feature type="region of interest" description="Disordered" evidence="1">
    <location>
        <begin position="1"/>
        <end position="45"/>
    </location>
</feature>
<accession>A0A6L5QAP6</accession>
<evidence type="ECO:0008006" key="4">
    <source>
        <dbReference type="Google" id="ProtNLM"/>
    </source>
</evidence>
<keyword evidence="3" id="KW-1185">Reference proteome</keyword>
<sequence length="580" mass="64806">MSIANSVKKPPNAKSASTKSPAAKTIGKAAPKSAKPSAKQKARSTPKLTNIFVGAGFTHIPSDNIHFYLEQRQGEIDHIFAWENVIVLCEETAGKEVTKHCTNKIFFHKLIAQDWPKFFETYRKHNPQLDAYIGTNYTAQELEVRHIYYSEEYDLDEGVAQNSAPFSILSRANAAYFDALVKTIAKSAKFEILKYLGITLNRVGQSRISGGGVTLQSFPGFALPAAHTNYPKDFAIVSFYADPMALIQRAYILRRDGWESPDLSYQRFVRAEKLSEMRDYLANNGKVFINNLIVTLPSKALMRETSGQLVDPKTLSQRTHVELELPLELGTVGVVDGQHRILAYFEGSGPVEDKISPLRKRQNLLVTGIIFPMDYTAEMRVKFEAELFLSINDTQTGVHTQLRQDLETIIKPDTPLAIGRSVINRLSRDGSLDGMLQVSQFDPPEKIATGSLGPYVLKPLLRKGSLFYKTWDPAGTQDLSDSAQRQKYVDYSVTEIKRLLAGCKQNLQHRWNPVAQGGILSTTIVGGLLLLLERLTVAGVPLSQMDYPKLLVPLQTFDFTPYKSSGWKQLSKDIMKSLTL</sequence>
<dbReference type="EMBL" id="WKJM01000002">
    <property type="protein sequence ID" value="MRX06787.1"/>
    <property type="molecule type" value="Genomic_DNA"/>
</dbReference>
<organism evidence="2 3">
    <name type="scientific">Duganella alba</name>
    <dbReference type="NCBI Taxonomy" id="2666081"/>
    <lineage>
        <taxon>Bacteria</taxon>
        <taxon>Pseudomonadati</taxon>
        <taxon>Pseudomonadota</taxon>
        <taxon>Betaproteobacteria</taxon>
        <taxon>Burkholderiales</taxon>
        <taxon>Oxalobacteraceae</taxon>
        <taxon>Telluria group</taxon>
        <taxon>Duganella</taxon>
    </lineage>
</organism>
<reference evidence="2 3" key="1">
    <citation type="submission" date="2019-11" db="EMBL/GenBank/DDBJ databases">
        <title>Novel species isolated from a subtropical stream in China.</title>
        <authorList>
            <person name="Lu H."/>
        </authorList>
    </citation>
    <scope>NUCLEOTIDE SEQUENCE [LARGE SCALE GENOMIC DNA]</scope>
    <source>
        <strain evidence="2 3">FT25W</strain>
    </source>
</reference>